<gene>
    <name evidence="2" type="ORF">K1X11_008345</name>
</gene>
<reference evidence="2 3" key="2">
    <citation type="submission" date="2023-12" db="EMBL/GenBank/DDBJ databases">
        <title>Description of an unclassified Opitutus bacterium of Verrucomicrobiota.</title>
        <authorList>
            <person name="Zhang D.-F."/>
        </authorList>
    </citation>
    <scope>NUCLEOTIDE SEQUENCE [LARGE SCALE GENOMIC DNA]</scope>
    <source>
        <strain evidence="2 3">WL0086</strain>
    </source>
</reference>
<organism evidence="2 3">
    <name type="scientific">Actomonas aquatica</name>
    <dbReference type="NCBI Taxonomy" id="2866162"/>
    <lineage>
        <taxon>Bacteria</taxon>
        <taxon>Pseudomonadati</taxon>
        <taxon>Verrucomicrobiota</taxon>
        <taxon>Opitutia</taxon>
        <taxon>Opitutales</taxon>
        <taxon>Opitutaceae</taxon>
        <taxon>Actomonas</taxon>
    </lineage>
</organism>
<dbReference type="RefSeq" id="WP_221029892.1">
    <property type="nucleotide sequence ID" value="NZ_CP139781.1"/>
</dbReference>
<name>A0ABZ1CDC5_9BACT</name>
<sequence length="1126" mass="121318">MSFLVPKTNLPDGLNDNTPGRTATQSPNSPLPLPIGPFKLAVQWVTPVLHWHYRTTKTSNYAFASIYGWIGLGPADQIRQIHVNRKPYQGVYVQRHEVGDAPYVKVLSKETPETFTFFWGTEAEGDKDAHLNALVRDATHAMHGATYPADRGIFSVSLRDVECGQVGPNGETPALPLVEIEGYRRSPKTYSFGHVDHGVNMAGAAWDLLTLKRGGGKLDPALLGDSWDTVITKLNTTGLAGISGTDLFGAMVLAERRELGEHLAEVLSYFDGFIVERNGKLELDYQAADDTTTDPTGLTVISEHEMDSDEDPTDEPDSTDEMVTMVNVTGLDLEADPPLQEATEGAPVPAVRRILQEDRPPHSVQRPGWVLRKQLKTAAQIIAGQKALPQWRGTVPILRQYAYHPDGVTPLRVGDRFDLDRADIGLDLVVRIVQREETDTHIVCKCVGERGAFPRPYEPEPDPRADLSAQPPADLVRFAAAQLPPDLSDAADTLVAMLAERASTATVGFDTHFSADDTWPGQVIDSGNIRWAVAATLQTGMAATYDAGTITVDEVGIDWPYLQSQSDLEQADDQLLMWRAGEWFSIGTITSLGGGSYSLHVRRARLGSLPVAHGIGTTVFIIPRNDLVSVTHASFAEVESGGSYDVPTATKYFKLRPYSSLQGNLTDSFSCVLRDPTPDQVTGLVVVMQQKLAKLSWTAVVGALVNEYQIYRSAWNGSSWDADVLAGETTSTDFWDVVPAFGVFRWRVRAMGTDETDGTYSDYVSGTASQVGSSDVDPNAPTTPSAPTFSSHGTYLSDDGGAFAWIQLSLPAMPSGGVRLLVLYRLNGSTSWTIADNRPTAGGTARIDDLLVGVGYQFACQALSNFGVPSGVSSVLSRTAPTDNTTPDPPSSGGVSSEKVVPSVFPGTGELQFGCRLYWDPTVPKDFSHWEVKVTAANDDASITYTWFSSGQSIPIRVDKPELLVYTNPPTPVSGHARVRTVDRSGNVSAWRYLGQCNTATTKGVGTIAEDERNDVLTTGIRTGGTGAPKAQVVKPFNTVINTGAGGAEVTVTLSISGAGFSWKPDKANIDVLSDGVHDVRYNWDHVDNSASTVYLVITRKNGAAVAAGADIRIGGDFIAGSSIQI</sequence>
<feature type="region of interest" description="Disordered" evidence="1">
    <location>
        <begin position="769"/>
        <end position="791"/>
    </location>
</feature>
<feature type="compositionally biased region" description="Polar residues" evidence="1">
    <location>
        <begin position="15"/>
        <end position="28"/>
    </location>
</feature>
<protein>
    <recommendedName>
        <fullName evidence="4">Tip attachment protein J domain-containing protein</fullName>
    </recommendedName>
</protein>
<dbReference type="InterPro" id="IPR013783">
    <property type="entry name" value="Ig-like_fold"/>
</dbReference>
<feature type="compositionally biased region" description="Polar residues" evidence="1">
    <location>
        <begin position="780"/>
        <end position="791"/>
    </location>
</feature>
<dbReference type="EMBL" id="CP139781">
    <property type="protein sequence ID" value="WRQ89417.1"/>
    <property type="molecule type" value="Genomic_DNA"/>
</dbReference>
<feature type="region of interest" description="Disordered" evidence="1">
    <location>
        <begin position="874"/>
        <end position="899"/>
    </location>
</feature>
<evidence type="ECO:0000313" key="3">
    <source>
        <dbReference type="Proteomes" id="UP000738431"/>
    </source>
</evidence>
<evidence type="ECO:0008006" key="4">
    <source>
        <dbReference type="Google" id="ProtNLM"/>
    </source>
</evidence>
<dbReference type="Proteomes" id="UP000738431">
    <property type="component" value="Chromosome"/>
</dbReference>
<accession>A0ABZ1CDC5</accession>
<keyword evidence="3" id="KW-1185">Reference proteome</keyword>
<dbReference type="Gene3D" id="2.60.40.10">
    <property type="entry name" value="Immunoglobulins"/>
    <property type="match status" value="1"/>
</dbReference>
<evidence type="ECO:0000313" key="2">
    <source>
        <dbReference type="EMBL" id="WRQ89417.1"/>
    </source>
</evidence>
<proteinExistence type="predicted"/>
<reference evidence="2 3" key="1">
    <citation type="submission" date="2021-08" db="EMBL/GenBank/DDBJ databases">
        <authorList>
            <person name="Zhang D."/>
            <person name="Zhang A."/>
            <person name="Wang L."/>
        </authorList>
    </citation>
    <scope>NUCLEOTIDE SEQUENCE [LARGE SCALE GENOMIC DNA]</scope>
    <source>
        <strain evidence="2 3">WL0086</strain>
    </source>
</reference>
<evidence type="ECO:0000256" key="1">
    <source>
        <dbReference type="SAM" id="MobiDB-lite"/>
    </source>
</evidence>
<feature type="region of interest" description="Disordered" evidence="1">
    <location>
        <begin position="1"/>
        <end position="30"/>
    </location>
</feature>